<gene>
    <name evidence="3" type="ORF">GGQ91_000971</name>
</gene>
<evidence type="ECO:0000256" key="1">
    <source>
        <dbReference type="SAM" id="Phobius"/>
    </source>
</evidence>
<evidence type="ECO:0000259" key="2">
    <source>
        <dbReference type="Pfam" id="PF09994"/>
    </source>
</evidence>
<feature type="domain" description="T6SS Phospholipase effector Tle1-like catalytic" evidence="2">
    <location>
        <begin position="292"/>
        <end position="376"/>
    </location>
</feature>
<evidence type="ECO:0000313" key="3">
    <source>
        <dbReference type="EMBL" id="MBA9061610.1"/>
    </source>
</evidence>
<feature type="transmembrane region" description="Helical" evidence="1">
    <location>
        <begin position="217"/>
        <end position="242"/>
    </location>
</feature>
<reference evidence="3 4" key="1">
    <citation type="submission" date="2020-08" db="EMBL/GenBank/DDBJ databases">
        <title>Genomic Encyclopedia of Type Strains, Phase IV (KMG-IV): sequencing the most valuable type-strain genomes for metagenomic binning, comparative biology and taxonomic classification.</title>
        <authorList>
            <person name="Goeker M."/>
        </authorList>
    </citation>
    <scope>NUCLEOTIDE SEQUENCE [LARGE SCALE GENOMIC DNA]</scope>
    <source>
        <strain evidence="3 4">DSM 5686</strain>
    </source>
</reference>
<dbReference type="PANTHER" id="PTHR33840:SF1">
    <property type="entry name" value="TLE1 PHOSPHOLIPASE DOMAIN-CONTAINING PROTEIN"/>
    <property type="match status" value="1"/>
</dbReference>
<sequence length="500" mass="54990">MPKNIVVFSDGTGQDGGIRPEQRVSNVYKMYRSAKVGPETGIDPAAQVAFYDPGLGTDAGATAITAPVRFLQKLLASVTGQGITANVADCYAFILDHYEPGDRIYLVGFSRGAYTVRCLANLLMLCGIPTRTPAGPLRRFRKQVRDIADEAVSKVLEQGAGKPRGLYEADRFEQARRFRMRYGSNAAEDPDGSNAAPYFIGVFDTVAALGARGFRRFAIGAGLLLLGLGAVAAAAGLANLIFGFPFRPSLLAIGLAAAAFSGWRWVGAHLKTTWYPERTGWRRWVPNWHFAVWRAGYYDRLLSRSVRFARSANAIDETRADFDRVPWGGQAQDPVPGGPPTFRQVWFAGNHSDIGGSYPEAESRLSDIALGWMVAEARALPHPLVMEDDKLRRHPRADGVQHCEIAGMHDTIERHIWRFLRPLAGKMNWEELPNGRDIKPDAVMHPTVPERFALSRVTSCSRSGPYRPRALRAHHMFKEFYASQAAAPSAAGTNQQPPSP</sequence>
<dbReference type="EMBL" id="JACJIM010000001">
    <property type="protein sequence ID" value="MBA9061610.1"/>
    <property type="molecule type" value="Genomic_DNA"/>
</dbReference>
<comment type="caution">
    <text evidence="3">The sequence shown here is derived from an EMBL/GenBank/DDBJ whole genome shotgun (WGS) entry which is preliminary data.</text>
</comment>
<dbReference type="GeneID" id="96602733"/>
<dbReference type="Pfam" id="PF09994">
    <property type="entry name" value="T6SS_Tle1-like_cat"/>
    <property type="match status" value="2"/>
</dbReference>
<evidence type="ECO:0000313" key="4">
    <source>
        <dbReference type="Proteomes" id="UP000565455"/>
    </source>
</evidence>
<organism evidence="3 4">
    <name type="scientific">Methylobacterium fujisawaense</name>
    <dbReference type="NCBI Taxonomy" id="107400"/>
    <lineage>
        <taxon>Bacteria</taxon>
        <taxon>Pseudomonadati</taxon>
        <taxon>Pseudomonadota</taxon>
        <taxon>Alphaproteobacteria</taxon>
        <taxon>Hyphomicrobiales</taxon>
        <taxon>Methylobacteriaceae</taxon>
        <taxon>Methylobacterium</taxon>
    </lineage>
</organism>
<dbReference type="Proteomes" id="UP000565455">
    <property type="component" value="Unassembled WGS sequence"/>
</dbReference>
<dbReference type="InterPro" id="IPR029058">
    <property type="entry name" value="AB_hydrolase_fold"/>
</dbReference>
<proteinExistence type="predicted"/>
<name>A0ABR6D696_9HYPH</name>
<keyword evidence="4" id="KW-1185">Reference proteome</keyword>
<keyword evidence="1" id="KW-0472">Membrane</keyword>
<keyword evidence="1" id="KW-0812">Transmembrane</keyword>
<keyword evidence="1" id="KW-1133">Transmembrane helix</keyword>
<dbReference type="PANTHER" id="PTHR33840">
    <property type="match status" value="1"/>
</dbReference>
<feature type="domain" description="T6SS Phospholipase effector Tle1-like catalytic" evidence="2">
    <location>
        <begin position="3"/>
        <end position="212"/>
    </location>
</feature>
<accession>A0ABR6D696</accession>
<dbReference type="SUPFAM" id="SSF53474">
    <property type="entry name" value="alpha/beta-Hydrolases"/>
    <property type="match status" value="1"/>
</dbReference>
<dbReference type="RefSeq" id="WP_182591461.1">
    <property type="nucleotide sequence ID" value="NZ_JACJIM010000001.1"/>
</dbReference>
<protein>
    <submittedName>
        <fullName evidence="3">Uncharacterized protein (DUF2235 family)</fullName>
    </submittedName>
</protein>
<dbReference type="InterPro" id="IPR018712">
    <property type="entry name" value="Tle1-like_cat"/>
</dbReference>